<gene>
    <name evidence="2" type="ORF">OM076_25220</name>
</gene>
<dbReference type="Proteomes" id="UP001149140">
    <property type="component" value="Unassembled WGS sequence"/>
</dbReference>
<organism evidence="2 3">
    <name type="scientific">Solirubrobacter ginsenosidimutans</name>
    <dbReference type="NCBI Taxonomy" id="490573"/>
    <lineage>
        <taxon>Bacteria</taxon>
        <taxon>Bacillati</taxon>
        <taxon>Actinomycetota</taxon>
        <taxon>Thermoleophilia</taxon>
        <taxon>Solirubrobacterales</taxon>
        <taxon>Solirubrobacteraceae</taxon>
        <taxon>Solirubrobacter</taxon>
    </lineage>
</organism>
<evidence type="ECO:0000313" key="2">
    <source>
        <dbReference type="EMBL" id="MDA0163600.1"/>
    </source>
</evidence>
<sequence length="319" mass="34809">MLARIAHELYWIGRQLARAEHTSRMLDGVFHADLQGRPDDPAGVRLSWDALLTIVSGEPPETSASRDEVLRLLTLDPEHPTSVLNCISRAREGARTVRDVFSGEMWEAINTFHLGLLQRNISAAVQTGPYSVYAYVRERCGLFWGVTGRTMLRDEAHAFLQAGAAIESADMVLRMLRVALPADGADAEEHVRDGQALALLQAVGGFQAYRRSVPAPPNARPVARFLLFEADYPDSVAFSIEALHAALTAADPAYRGSPAVLRLSRLMADLDFRARTPVIDGTLAETLEIVQVELGMVDVDIAGRYFGNPAKPAARPVSA</sequence>
<name>A0A9X3MVY9_9ACTN</name>
<evidence type="ECO:0000313" key="3">
    <source>
        <dbReference type="Proteomes" id="UP001149140"/>
    </source>
</evidence>
<feature type="domain" description="DUF403" evidence="1">
    <location>
        <begin position="1"/>
        <end position="306"/>
    </location>
</feature>
<dbReference type="PANTHER" id="PTHR34595:SF7">
    <property type="entry name" value="SLL1039 PROTEIN"/>
    <property type="match status" value="1"/>
</dbReference>
<keyword evidence="3" id="KW-1185">Reference proteome</keyword>
<dbReference type="InterPro" id="IPR051680">
    <property type="entry name" value="ATP-dep_Glu-Cys_Ligase-2"/>
</dbReference>
<dbReference type="EMBL" id="JAPDOD010000026">
    <property type="protein sequence ID" value="MDA0163600.1"/>
    <property type="molecule type" value="Genomic_DNA"/>
</dbReference>
<evidence type="ECO:0000259" key="1">
    <source>
        <dbReference type="Pfam" id="PF04168"/>
    </source>
</evidence>
<dbReference type="Pfam" id="PF04168">
    <property type="entry name" value="Alpha-E"/>
    <property type="match status" value="1"/>
</dbReference>
<reference evidence="2" key="1">
    <citation type="submission" date="2022-10" db="EMBL/GenBank/DDBJ databases">
        <title>The WGS of Solirubrobacter ginsenosidimutans DSM 21036.</title>
        <authorList>
            <person name="Jiang Z."/>
        </authorList>
    </citation>
    <scope>NUCLEOTIDE SEQUENCE</scope>
    <source>
        <strain evidence="2">DSM 21036</strain>
    </source>
</reference>
<comment type="caution">
    <text evidence="2">The sequence shown here is derived from an EMBL/GenBank/DDBJ whole genome shotgun (WGS) entry which is preliminary data.</text>
</comment>
<accession>A0A9X3MVY9</accession>
<dbReference type="RefSeq" id="WP_270042844.1">
    <property type="nucleotide sequence ID" value="NZ_JAPDOD010000026.1"/>
</dbReference>
<dbReference type="AlphaFoldDB" id="A0A9X3MVY9"/>
<dbReference type="InterPro" id="IPR007296">
    <property type="entry name" value="DUF403"/>
</dbReference>
<protein>
    <submittedName>
        <fullName evidence="2">Alpha-E domain-containing protein</fullName>
    </submittedName>
</protein>
<proteinExistence type="predicted"/>
<dbReference type="PANTHER" id="PTHR34595">
    <property type="entry name" value="BLR5612 PROTEIN"/>
    <property type="match status" value="1"/>
</dbReference>